<reference evidence="14" key="1">
    <citation type="journal article" date="2019" name="Int. J. Syst. Evol. Microbiol.">
        <title>The Global Catalogue of Microorganisms (GCM) 10K type strain sequencing project: providing services to taxonomists for standard genome sequencing and annotation.</title>
        <authorList>
            <consortium name="The Broad Institute Genomics Platform"/>
            <consortium name="The Broad Institute Genome Sequencing Center for Infectious Disease"/>
            <person name="Wu L."/>
            <person name="Ma J."/>
        </authorList>
    </citation>
    <scope>NUCLEOTIDE SEQUENCE [LARGE SCALE GENOMIC DNA]</scope>
    <source>
        <strain evidence="14">CGMCC 1.6774</strain>
    </source>
</reference>
<dbReference type="InterPro" id="IPR058781">
    <property type="entry name" value="HH_AprE-like"/>
</dbReference>
<evidence type="ECO:0000256" key="6">
    <source>
        <dbReference type="ARBA" id="ARBA00022692"/>
    </source>
</evidence>
<evidence type="ECO:0000256" key="2">
    <source>
        <dbReference type="ARBA" id="ARBA00009477"/>
    </source>
</evidence>
<feature type="domain" description="AprE-like beta-barrel" evidence="12">
    <location>
        <begin position="331"/>
        <end position="420"/>
    </location>
</feature>
<evidence type="ECO:0000256" key="8">
    <source>
        <dbReference type="ARBA" id="ARBA00023136"/>
    </source>
</evidence>
<keyword evidence="3 9" id="KW-0813">Transport</keyword>
<dbReference type="Pfam" id="PF25994">
    <property type="entry name" value="HH_AprE"/>
    <property type="match status" value="1"/>
</dbReference>
<dbReference type="SUPFAM" id="SSF111369">
    <property type="entry name" value="HlyD-like secretion proteins"/>
    <property type="match status" value="1"/>
</dbReference>
<feature type="transmembrane region" description="Helical" evidence="9">
    <location>
        <begin position="21"/>
        <end position="42"/>
    </location>
</feature>
<organism evidence="13 14">
    <name type="scientific">Rhodoplanes azumiensis</name>
    <dbReference type="NCBI Taxonomy" id="1897628"/>
    <lineage>
        <taxon>Bacteria</taxon>
        <taxon>Pseudomonadati</taxon>
        <taxon>Pseudomonadota</taxon>
        <taxon>Alphaproteobacteria</taxon>
        <taxon>Hyphomicrobiales</taxon>
        <taxon>Nitrobacteraceae</taxon>
        <taxon>Rhodoplanes</taxon>
    </lineage>
</organism>
<accession>A0ABW5APY6</accession>
<evidence type="ECO:0000259" key="12">
    <source>
        <dbReference type="Pfam" id="PF26002"/>
    </source>
</evidence>
<dbReference type="Gene3D" id="2.40.30.170">
    <property type="match status" value="1"/>
</dbReference>
<keyword evidence="5 9" id="KW-0997">Cell inner membrane</keyword>
<keyword evidence="8 9" id="KW-0472">Membrane</keyword>
<protein>
    <recommendedName>
        <fullName evidence="9">Membrane fusion protein (MFP) family protein</fullName>
    </recommendedName>
</protein>
<evidence type="ECO:0000256" key="10">
    <source>
        <dbReference type="SAM" id="Coils"/>
    </source>
</evidence>
<dbReference type="EMBL" id="JBHUIW010000047">
    <property type="protein sequence ID" value="MFD2185048.1"/>
    <property type="molecule type" value="Genomic_DNA"/>
</dbReference>
<evidence type="ECO:0000259" key="11">
    <source>
        <dbReference type="Pfam" id="PF25994"/>
    </source>
</evidence>
<dbReference type="InterPro" id="IPR050739">
    <property type="entry name" value="MFP"/>
</dbReference>
<dbReference type="InterPro" id="IPR010129">
    <property type="entry name" value="T1SS_HlyD"/>
</dbReference>
<keyword evidence="14" id="KW-1185">Reference proteome</keyword>
<feature type="coiled-coil region" evidence="10">
    <location>
        <begin position="160"/>
        <end position="194"/>
    </location>
</feature>
<keyword evidence="6 9" id="KW-0812">Transmembrane</keyword>
<dbReference type="NCBIfam" id="TIGR01843">
    <property type="entry name" value="type_I_hlyD"/>
    <property type="match status" value="1"/>
</dbReference>
<keyword evidence="10" id="KW-0175">Coiled coil</keyword>
<dbReference type="PRINTS" id="PR01490">
    <property type="entry name" value="RTXTOXIND"/>
</dbReference>
<comment type="caution">
    <text evidence="13">The sequence shown here is derived from an EMBL/GenBank/DDBJ whole genome shotgun (WGS) entry which is preliminary data.</text>
</comment>
<comment type="similarity">
    <text evidence="2 9">Belongs to the membrane fusion protein (MFP) (TC 8.A.1) family.</text>
</comment>
<proteinExistence type="inferred from homology"/>
<keyword evidence="4 9" id="KW-1003">Cell membrane</keyword>
<sequence>MSIATPPSEPPRPDPLREIRGIARAGVAAIVVVVATAGAWAVTAPLAGAVIAPAQIVVESNVRRVQHPTGGVVAEIRVVDGDHVKAGDLVVRLDETVPRANLAVIEAQLLQLWARKARLETERDDRDAVPVPPFLAQRGAETPEVAQVIAGETSVFRTRRDTLAGQQQQMRERVAQTREEIRGLASQIASKREQIRLIGAELEGVRELYKKNLVPYTRLTTLEREAARLAGEEGQLIAETARANGRIAETELQIMQLVQDRRREVAADLRDTETKIADLAERRVAAVDQLSRVDVRAPQTGIVHQKSVHTVGGVVAPGEQMMLIVPERDRLIAEARIEPQMIDRVKIGQAVKLRFTAFDTTTTPDVDGTLVHVAADLTKDPQTGVPYYVARVAIAEDTAARLRGKTLLPGMPVEAYIQTGTRTAFAYLRKPLEDQLARTFRHD</sequence>
<evidence type="ECO:0000256" key="5">
    <source>
        <dbReference type="ARBA" id="ARBA00022519"/>
    </source>
</evidence>
<evidence type="ECO:0000256" key="1">
    <source>
        <dbReference type="ARBA" id="ARBA00004377"/>
    </source>
</evidence>
<dbReference type="PANTHER" id="PTHR30386:SF17">
    <property type="entry name" value="ALKALINE PROTEASE SECRETION PROTEIN APRE"/>
    <property type="match status" value="1"/>
</dbReference>
<evidence type="ECO:0000256" key="9">
    <source>
        <dbReference type="RuleBase" id="RU365093"/>
    </source>
</evidence>
<feature type="domain" description="AprE-like long alpha-helical hairpin" evidence="11">
    <location>
        <begin position="99"/>
        <end position="289"/>
    </location>
</feature>
<evidence type="ECO:0000256" key="3">
    <source>
        <dbReference type="ARBA" id="ARBA00022448"/>
    </source>
</evidence>
<name>A0ABW5APY6_9BRAD</name>
<dbReference type="RefSeq" id="WP_378480179.1">
    <property type="nucleotide sequence ID" value="NZ_JBHUIW010000047.1"/>
</dbReference>
<evidence type="ECO:0000313" key="14">
    <source>
        <dbReference type="Proteomes" id="UP001597314"/>
    </source>
</evidence>
<dbReference type="Proteomes" id="UP001597314">
    <property type="component" value="Unassembled WGS sequence"/>
</dbReference>
<gene>
    <name evidence="13" type="ORF">ACFSOX_23085</name>
</gene>
<dbReference type="PANTHER" id="PTHR30386">
    <property type="entry name" value="MEMBRANE FUSION SUBUNIT OF EMRAB-TOLC MULTIDRUG EFFLUX PUMP"/>
    <property type="match status" value="1"/>
</dbReference>
<evidence type="ECO:0000313" key="13">
    <source>
        <dbReference type="EMBL" id="MFD2185048.1"/>
    </source>
</evidence>
<evidence type="ECO:0000256" key="7">
    <source>
        <dbReference type="ARBA" id="ARBA00022989"/>
    </source>
</evidence>
<keyword evidence="7 9" id="KW-1133">Transmembrane helix</keyword>
<dbReference type="Pfam" id="PF26002">
    <property type="entry name" value="Beta-barrel_AprE"/>
    <property type="match status" value="1"/>
</dbReference>
<dbReference type="InterPro" id="IPR058982">
    <property type="entry name" value="Beta-barrel_AprE"/>
</dbReference>
<comment type="subcellular location">
    <subcellularLocation>
        <location evidence="1 9">Cell inner membrane</location>
        <topology evidence="1 9">Single-pass membrane protein</topology>
    </subcellularLocation>
</comment>
<dbReference type="Gene3D" id="2.40.50.100">
    <property type="match status" value="1"/>
</dbReference>
<evidence type="ECO:0000256" key="4">
    <source>
        <dbReference type="ARBA" id="ARBA00022475"/>
    </source>
</evidence>